<name>A0A0R3SSK3_HYMDI</name>
<dbReference type="Pfam" id="PF23055">
    <property type="entry name" value="DUF7041"/>
    <property type="match status" value="1"/>
</dbReference>
<feature type="domain" description="DUF7041" evidence="2">
    <location>
        <begin position="17"/>
        <end position="92"/>
    </location>
</feature>
<reference evidence="7" key="1">
    <citation type="submission" date="2017-02" db="UniProtKB">
        <authorList>
            <consortium name="WormBaseParasite"/>
        </authorList>
    </citation>
    <scope>IDENTIFICATION</scope>
</reference>
<keyword evidence="6" id="KW-1185">Reference proteome</keyword>
<dbReference type="PANTHER" id="PTHR33327">
    <property type="entry name" value="ENDONUCLEASE"/>
    <property type="match status" value="1"/>
</dbReference>
<reference evidence="4 6" key="3">
    <citation type="submission" date="2019-07" db="EMBL/GenBank/DDBJ databases">
        <authorList>
            <person name="Jastrzebski P J."/>
            <person name="Paukszto L."/>
            <person name="Jastrzebski P J."/>
        </authorList>
    </citation>
    <scope>NUCLEOTIDE SEQUENCE [LARGE SCALE GENOMIC DNA]</scope>
    <source>
        <strain evidence="4 6">WMS-il1</strain>
    </source>
</reference>
<evidence type="ECO:0000259" key="2">
    <source>
        <dbReference type="Pfam" id="PF23055"/>
    </source>
</evidence>
<evidence type="ECO:0000313" key="7">
    <source>
        <dbReference type="WBParaSite" id="HDID_0000828201-mRNA-1"/>
    </source>
</evidence>
<protein>
    <recommendedName>
        <fullName evidence="2">DUF7041 domain-containing protein</fullName>
    </recommendedName>
</protein>
<reference evidence="3 5" key="2">
    <citation type="submission" date="2018-11" db="EMBL/GenBank/DDBJ databases">
        <authorList>
            <consortium name="Pathogen Informatics"/>
        </authorList>
    </citation>
    <scope>NUCLEOTIDE SEQUENCE [LARGE SCALE GENOMIC DNA]</scope>
</reference>
<keyword evidence="1" id="KW-0175">Coiled coil</keyword>
<dbReference type="InterPro" id="IPR055469">
    <property type="entry name" value="DUF7041"/>
</dbReference>
<evidence type="ECO:0000313" key="3">
    <source>
        <dbReference type="EMBL" id="VDL60598.1"/>
    </source>
</evidence>
<dbReference type="STRING" id="6216.A0A0R3SSK3"/>
<feature type="coiled-coil region" evidence="1">
    <location>
        <begin position="169"/>
        <end position="196"/>
    </location>
</feature>
<dbReference type="EMBL" id="CABIJS010000066">
    <property type="protein sequence ID" value="VUZ41770.1"/>
    <property type="molecule type" value="Genomic_DNA"/>
</dbReference>
<evidence type="ECO:0000313" key="5">
    <source>
        <dbReference type="Proteomes" id="UP000274504"/>
    </source>
</evidence>
<dbReference type="OrthoDB" id="6251906at2759"/>
<dbReference type="AlphaFoldDB" id="A0A0R3SSK3"/>
<organism evidence="7">
    <name type="scientific">Hymenolepis diminuta</name>
    <name type="common">Rat tapeworm</name>
    <dbReference type="NCBI Taxonomy" id="6216"/>
    <lineage>
        <taxon>Eukaryota</taxon>
        <taxon>Metazoa</taxon>
        <taxon>Spiralia</taxon>
        <taxon>Lophotrochozoa</taxon>
        <taxon>Platyhelminthes</taxon>
        <taxon>Cestoda</taxon>
        <taxon>Eucestoda</taxon>
        <taxon>Cyclophyllidea</taxon>
        <taxon>Hymenolepididae</taxon>
        <taxon>Hymenolepis</taxon>
    </lineage>
</organism>
<dbReference type="EMBL" id="UYSG01011056">
    <property type="protein sequence ID" value="VDL60598.1"/>
    <property type="molecule type" value="Genomic_DNA"/>
</dbReference>
<evidence type="ECO:0000313" key="4">
    <source>
        <dbReference type="EMBL" id="VUZ41770.1"/>
    </source>
</evidence>
<dbReference type="Proteomes" id="UP000321570">
    <property type="component" value="Unassembled WGS sequence"/>
</dbReference>
<gene>
    <name evidence="3" type="ORF">HDID_LOCUS8280</name>
    <name evidence="4" type="ORF">WMSIL1_LOCUS2362</name>
</gene>
<dbReference type="Proteomes" id="UP000274504">
    <property type="component" value="Unassembled WGS sequence"/>
</dbReference>
<evidence type="ECO:0000313" key="6">
    <source>
        <dbReference type="Proteomes" id="UP000321570"/>
    </source>
</evidence>
<dbReference type="WBParaSite" id="HDID_0000828201-mRNA-1">
    <property type="protein sequence ID" value="HDID_0000828201-mRNA-1"/>
    <property type="gene ID" value="HDID_0000828201"/>
</dbReference>
<proteinExistence type="predicted"/>
<dbReference type="PANTHER" id="PTHR33327:SF3">
    <property type="entry name" value="RNA-DIRECTED DNA POLYMERASE"/>
    <property type="match status" value="1"/>
</dbReference>
<evidence type="ECO:0000256" key="1">
    <source>
        <dbReference type="SAM" id="Coils"/>
    </source>
</evidence>
<accession>A0A0R3SSK3</accession>
<sequence>MAVSLFTDDYGDHSFQLPDFWYSSPYSWFCSVEVSFHNAGITDEWEMYEHVEVKLPDRVIGQLTHFFRSVPSSDPYTKLKAEVIRVIGPSTQLKQAKSEVSKPSGLLSRRKIESNARETFLDSLSPLTRKFVELSPKSLTSEQLAEMADNVHKALPDLQITSALSKIGSSRSAADTKKLEERINALEEQVAELYIEREDCDDFGPLDLNYDPPRVDFTDQEIKICYYHRKFGDKARKCRPPCMFTDYVSNFQF</sequence>